<gene>
    <name evidence="2" type="ORF">MMF98_14905</name>
</gene>
<proteinExistence type="predicted"/>
<organism evidence="2 3">
    <name type="scientific">Variovorax terrae</name>
    <dbReference type="NCBI Taxonomy" id="2923278"/>
    <lineage>
        <taxon>Bacteria</taxon>
        <taxon>Pseudomonadati</taxon>
        <taxon>Pseudomonadota</taxon>
        <taxon>Betaproteobacteria</taxon>
        <taxon>Burkholderiales</taxon>
        <taxon>Comamonadaceae</taxon>
        <taxon>Variovorax</taxon>
    </lineage>
</organism>
<evidence type="ECO:0000313" key="2">
    <source>
        <dbReference type="EMBL" id="MCJ0764505.1"/>
    </source>
</evidence>
<dbReference type="RefSeq" id="WP_243307161.1">
    <property type="nucleotide sequence ID" value="NZ_JALGBI010000001.1"/>
</dbReference>
<reference evidence="2" key="1">
    <citation type="submission" date="2022-03" db="EMBL/GenBank/DDBJ databases">
        <authorList>
            <person name="Woo C.Y."/>
        </authorList>
    </citation>
    <scope>NUCLEOTIDE SEQUENCE</scope>
    <source>
        <strain evidence="2">CYS-02</strain>
    </source>
</reference>
<protein>
    <submittedName>
        <fullName evidence="2">Uncharacterized protein</fullName>
    </submittedName>
</protein>
<accession>A0A9X1VWY5</accession>
<evidence type="ECO:0000313" key="3">
    <source>
        <dbReference type="Proteomes" id="UP001139447"/>
    </source>
</evidence>
<comment type="caution">
    <text evidence="2">The sequence shown here is derived from an EMBL/GenBank/DDBJ whole genome shotgun (WGS) entry which is preliminary data.</text>
</comment>
<evidence type="ECO:0000256" key="1">
    <source>
        <dbReference type="SAM" id="MobiDB-lite"/>
    </source>
</evidence>
<feature type="compositionally biased region" description="Polar residues" evidence="1">
    <location>
        <begin position="1"/>
        <end position="16"/>
    </location>
</feature>
<dbReference type="EMBL" id="JALGBI010000001">
    <property type="protein sequence ID" value="MCJ0764505.1"/>
    <property type="molecule type" value="Genomic_DNA"/>
</dbReference>
<name>A0A9X1VWY5_9BURK</name>
<feature type="region of interest" description="Disordered" evidence="1">
    <location>
        <begin position="1"/>
        <end position="21"/>
    </location>
</feature>
<dbReference type="Proteomes" id="UP001139447">
    <property type="component" value="Unassembled WGS sequence"/>
</dbReference>
<keyword evidence="3" id="KW-1185">Reference proteome</keyword>
<sequence length="62" mass="6643">MKTKVQTAATELQQSVKAPPMSAAARNAWVVNFAPAQPKGMPSDRLKARAELVRNALSSGTY</sequence>
<dbReference type="AlphaFoldDB" id="A0A9X1VWY5"/>